<gene>
    <name evidence="1" type="ordered locus">VIT_11s0103g00280</name>
</gene>
<sequence length="76" mass="8673">MGSDWFRLLTRWGLTFRLAKLFDQGRGLSLQSSLEPSSSIGVTELDKLINGHAEKCIQIDTLEVELPELSYNDWVF</sequence>
<proteinExistence type="predicted"/>
<accession>F6I5Q1</accession>
<protein>
    <submittedName>
        <fullName evidence="1">Uncharacterized protein</fullName>
    </submittedName>
</protein>
<dbReference type="PaxDb" id="29760-VIT_11s0103g00280.t01"/>
<dbReference type="HOGENOM" id="CLU_2659543_0_0_1"/>
<reference evidence="2" key="1">
    <citation type="journal article" date="2007" name="Nature">
        <title>The grapevine genome sequence suggests ancestral hexaploidization in major angiosperm phyla.</title>
        <authorList>
            <consortium name="The French-Italian Public Consortium for Grapevine Genome Characterization."/>
            <person name="Jaillon O."/>
            <person name="Aury J.-M."/>
            <person name="Noel B."/>
            <person name="Policriti A."/>
            <person name="Clepet C."/>
            <person name="Casagrande A."/>
            <person name="Choisne N."/>
            <person name="Aubourg S."/>
            <person name="Vitulo N."/>
            <person name="Jubin C."/>
            <person name="Vezzi A."/>
            <person name="Legeai F."/>
            <person name="Hugueney P."/>
            <person name="Dasilva C."/>
            <person name="Horner D."/>
            <person name="Mica E."/>
            <person name="Jublot D."/>
            <person name="Poulain J."/>
            <person name="Bruyere C."/>
            <person name="Billault A."/>
            <person name="Segurens B."/>
            <person name="Gouyvenoux M."/>
            <person name="Ugarte E."/>
            <person name="Cattonaro F."/>
            <person name="Anthouard V."/>
            <person name="Vico V."/>
            <person name="Del Fabbro C."/>
            <person name="Alaux M."/>
            <person name="Di Gaspero G."/>
            <person name="Dumas V."/>
            <person name="Felice N."/>
            <person name="Paillard S."/>
            <person name="Juman I."/>
            <person name="Moroldo M."/>
            <person name="Scalabrin S."/>
            <person name="Canaguier A."/>
            <person name="Le Clainche I."/>
            <person name="Malacrida G."/>
            <person name="Durand E."/>
            <person name="Pesole G."/>
            <person name="Laucou V."/>
            <person name="Chatelet P."/>
            <person name="Merdinoglu D."/>
            <person name="Delledonne M."/>
            <person name="Pezzotti M."/>
            <person name="Lecharny A."/>
            <person name="Scarpelli C."/>
            <person name="Artiguenave F."/>
            <person name="Pe M.E."/>
            <person name="Valle G."/>
            <person name="Morgante M."/>
            <person name="Caboche M."/>
            <person name="Adam-Blondon A.-F."/>
            <person name="Weissenbach J."/>
            <person name="Quetier F."/>
            <person name="Wincker P."/>
        </authorList>
    </citation>
    <scope>NUCLEOTIDE SEQUENCE [LARGE SCALE GENOMIC DNA]</scope>
    <source>
        <strain evidence="2">cv. Pinot noir / PN40024</strain>
    </source>
</reference>
<name>F6I5Q1_VITVI</name>
<dbReference type="AlphaFoldDB" id="F6I5Q1"/>
<evidence type="ECO:0000313" key="2">
    <source>
        <dbReference type="Proteomes" id="UP000009183"/>
    </source>
</evidence>
<dbReference type="InParanoid" id="F6I5Q1"/>
<evidence type="ECO:0000313" key="1">
    <source>
        <dbReference type="EMBL" id="CCB62269.1"/>
    </source>
</evidence>
<dbReference type="Proteomes" id="UP000009183">
    <property type="component" value="Chromosome 11"/>
</dbReference>
<organism evidence="1 2">
    <name type="scientific">Vitis vinifera</name>
    <name type="common">Grape</name>
    <dbReference type="NCBI Taxonomy" id="29760"/>
    <lineage>
        <taxon>Eukaryota</taxon>
        <taxon>Viridiplantae</taxon>
        <taxon>Streptophyta</taxon>
        <taxon>Embryophyta</taxon>
        <taxon>Tracheophyta</taxon>
        <taxon>Spermatophyta</taxon>
        <taxon>Magnoliopsida</taxon>
        <taxon>eudicotyledons</taxon>
        <taxon>Gunneridae</taxon>
        <taxon>Pentapetalae</taxon>
        <taxon>rosids</taxon>
        <taxon>Vitales</taxon>
        <taxon>Vitaceae</taxon>
        <taxon>Viteae</taxon>
        <taxon>Vitis</taxon>
    </lineage>
</organism>
<dbReference type="EMBL" id="FN596751">
    <property type="protein sequence ID" value="CCB62269.1"/>
    <property type="molecule type" value="Genomic_DNA"/>
</dbReference>
<keyword evidence="2" id="KW-1185">Reference proteome</keyword>